<gene>
    <name evidence="2" type="ORF">JCM5805K_0935</name>
</gene>
<keyword evidence="1" id="KW-0812">Transmembrane</keyword>
<name>A0A0B8QS67_LACLL</name>
<feature type="transmembrane region" description="Helical" evidence="1">
    <location>
        <begin position="308"/>
        <end position="329"/>
    </location>
</feature>
<reference evidence="2 3" key="1">
    <citation type="submission" date="2015-01" db="EMBL/GenBank/DDBJ databases">
        <title>Lactococcus lactis subsp.lactis JCM 5805 whole genome shotgun sequence.</title>
        <authorList>
            <person name="Fujii T."/>
            <person name="Tomita Y."/>
            <person name="Ikushima S."/>
            <person name="Fujiwara D."/>
        </authorList>
    </citation>
    <scope>NUCLEOTIDE SEQUENCE [LARGE SCALE GENOMIC DNA]</scope>
    <source>
        <strain evidence="2 3">JCM 5805</strain>
    </source>
</reference>
<feature type="transmembrane region" description="Helical" evidence="1">
    <location>
        <begin position="163"/>
        <end position="184"/>
    </location>
</feature>
<sequence>MICHKKIGLKFIVLVDEKRKVMNIKWIFKKMLLPIIFAIVAFFLVSHDQFLYEAPVGKITVAKTVSSHEVSDDFQNKDRQVTQELSIKVLNAKGAEPGNLNLKNTTTLSQTTGQIYRVGQQVILKKISGNYQIVTLKRDALIVGLLVLFIGFVISFERFRASIFLFLSLVLNLLYFVIVIALNVEFNPPVILLFGILSVIFAASSLLFVLGPTKQMLYTFITTVLTTALTFSVVLFVLKMTGNSGIHFEYLDYVTQNPSEFFFVGTMISVLGAIMDGTGDIVAGLFGMARQNKLNKINMVRKDYIKSGISIGQELIGTLTNVLFMIFMAETLPMTLLLLRNGNSWSYIATVGLNLGLLQTIISAIGIVLAVPITAVFTSFALTRSHQGKESSL</sequence>
<dbReference type="AlphaFoldDB" id="A0A0B8QS67"/>
<dbReference type="PANTHER" id="PTHR41771:SF1">
    <property type="entry name" value="MEMBRANE PROTEIN"/>
    <property type="match status" value="1"/>
</dbReference>
<proteinExistence type="predicted"/>
<feature type="transmembrane region" description="Helical" evidence="1">
    <location>
        <begin position="261"/>
        <end position="287"/>
    </location>
</feature>
<feature type="transmembrane region" description="Helical" evidence="1">
    <location>
        <begin position="217"/>
        <end position="241"/>
    </location>
</feature>
<dbReference type="InterPro" id="IPR012507">
    <property type="entry name" value="YibE_F"/>
</dbReference>
<evidence type="ECO:0000313" key="3">
    <source>
        <dbReference type="Proteomes" id="UP000031847"/>
    </source>
</evidence>
<protein>
    <submittedName>
        <fullName evidence="2">Predicted multitransmembrane protein</fullName>
    </submittedName>
</protein>
<feature type="transmembrane region" description="Helical" evidence="1">
    <location>
        <begin position="27"/>
        <end position="45"/>
    </location>
</feature>
<feature type="transmembrane region" description="Helical" evidence="1">
    <location>
        <begin position="140"/>
        <end position="156"/>
    </location>
</feature>
<dbReference type="EMBL" id="BBSI01000017">
    <property type="protein sequence ID" value="GAM79827.1"/>
    <property type="molecule type" value="Genomic_DNA"/>
</dbReference>
<dbReference type="PANTHER" id="PTHR41771">
    <property type="entry name" value="MEMBRANE PROTEIN-RELATED"/>
    <property type="match status" value="1"/>
</dbReference>
<organism evidence="2 3">
    <name type="scientific">Lactococcus lactis subsp. lactis</name>
    <name type="common">Streptococcus lactis</name>
    <dbReference type="NCBI Taxonomy" id="1360"/>
    <lineage>
        <taxon>Bacteria</taxon>
        <taxon>Bacillati</taxon>
        <taxon>Bacillota</taxon>
        <taxon>Bacilli</taxon>
        <taxon>Lactobacillales</taxon>
        <taxon>Streptococcaceae</taxon>
        <taxon>Lactococcus</taxon>
    </lineage>
</organism>
<feature type="transmembrane region" description="Helical" evidence="1">
    <location>
        <begin position="361"/>
        <end position="382"/>
    </location>
</feature>
<dbReference type="Proteomes" id="UP000031847">
    <property type="component" value="Unassembled WGS sequence"/>
</dbReference>
<accession>A0A0B8QS67</accession>
<dbReference type="SUPFAM" id="SSF82866">
    <property type="entry name" value="Multidrug efflux transporter AcrB transmembrane domain"/>
    <property type="match status" value="1"/>
</dbReference>
<feature type="transmembrane region" description="Helical" evidence="1">
    <location>
        <begin position="190"/>
        <end position="210"/>
    </location>
</feature>
<keyword evidence="1" id="KW-0472">Membrane</keyword>
<keyword evidence="1" id="KW-1133">Transmembrane helix</keyword>
<comment type="caution">
    <text evidence="2">The sequence shown here is derived from an EMBL/GenBank/DDBJ whole genome shotgun (WGS) entry which is preliminary data.</text>
</comment>
<evidence type="ECO:0000313" key="2">
    <source>
        <dbReference type="EMBL" id="GAM79827.1"/>
    </source>
</evidence>
<evidence type="ECO:0000256" key="1">
    <source>
        <dbReference type="SAM" id="Phobius"/>
    </source>
</evidence>
<dbReference type="Pfam" id="PF07907">
    <property type="entry name" value="YibE_F"/>
    <property type="match status" value="1"/>
</dbReference>